<evidence type="ECO:0000256" key="1">
    <source>
        <dbReference type="SAM" id="SignalP"/>
    </source>
</evidence>
<dbReference type="EMBL" id="JAPUFD010000016">
    <property type="protein sequence ID" value="MDI1491835.1"/>
    <property type="molecule type" value="Genomic_DNA"/>
</dbReference>
<keyword evidence="3" id="KW-1185">Reference proteome</keyword>
<comment type="caution">
    <text evidence="2">The sequence shown here is derived from an EMBL/GenBank/DDBJ whole genome shotgun (WGS) entry which is preliminary data.</text>
</comment>
<reference evidence="2" key="1">
    <citation type="journal article" date="2023" name="Genome Biol. Evol.">
        <title>First Whole Genome Sequence and Flow Cytometry Genome Size Data for the Lichen-Forming Fungus Ramalina farinacea (Ascomycota).</title>
        <authorList>
            <person name="Llewellyn T."/>
            <person name="Mian S."/>
            <person name="Hill R."/>
            <person name="Leitch I.J."/>
            <person name="Gaya E."/>
        </authorList>
    </citation>
    <scope>NUCLEOTIDE SEQUENCE</scope>
    <source>
        <strain evidence="2">LIQ254RAFAR</strain>
    </source>
</reference>
<name>A0AA43TZE1_9LECA</name>
<evidence type="ECO:0000313" key="2">
    <source>
        <dbReference type="EMBL" id="MDI1491835.1"/>
    </source>
</evidence>
<protein>
    <submittedName>
        <fullName evidence="2">Uncharacterized protein</fullName>
    </submittedName>
</protein>
<feature type="chain" id="PRO_5041348700" evidence="1">
    <location>
        <begin position="24"/>
        <end position="214"/>
    </location>
</feature>
<evidence type="ECO:0000313" key="3">
    <source>
        <dbReference type="Proteomes" id="UP001161017"/>
    </source>
</evidence>
<dbReference type="AlphaFoldDB" id="A0AA43TZE1"/>
<feature type="signal peptide" evidence="1">
    <location>
        <begin position="1"/>
        <end position="23"/>
    </location>
</feature>
<sequence length="214" mass="22073">MSFSIYHSSIAIAALLLSTLITSSPIPQTVPATSADATSDTTTQNYADSFTVGTGSTALTVTVSTNSSAVLTYSNINATITSFESKFRGFNPLATLSTPTNTTYGGTAAGIAPVFYLSSSTSTTPTPYQQSTEIGYRDVLLVLDGLRDWMHGKNLTSEVDFTVSRAGTTAGTTVTEAGEEVAGGFMRDDALNGTTAALVNVGGKQMTCSPVTSG</sequence>
<dbReference type="Proteomes" id="UP001161017">
    <property type="component" value="Unassembled WGS sequence"/>
</dbReference>
<organism evidence="2 3">
    <name type="scientific">Ramalina farinacea</name>
    <dbReference type="NCBI Taxonomy" id="258253"/>
    <lineage>
        <taxon>Eukaryota</taxon>
        <taxon>Fungi</taxon>
        <taxon>Dikarya</taxon>
        <taxon>Ascomycota</taxon>
        <taxon>Pezizomycotina</taxon>
        <taxon>Lecanoromycetes</taxon>
        <taxon>OSLEUM clade</taxon>
        <taxon>Lecanoromycetidae</taxon>
        <taxon>Lecanorales</taxon>
        <taxon>Lecanorineae</taxon>
        <taxon>Ramalinaceae</taxon>
        <taxon>Ramalina</taxon>
    </lineage>
</organism>
<proteinExistence type="predicted"/>
<gene>
    <name evidence="2" type="ORF">OHK93_003046</name>
</gene>
<accession>A0AA43TZE1</accession>
<keyword evidence="1" id="KW-0732">Signal</keyword>